<feature type="domain" description="Reverse transcriptase" evidence="1">
    <location>
        <begin position="1"/>
        <end position="110"/>
    </location>
</feature>
<keyword evidence="3" id="KW-1185">Reference proteome</keyword>
<dbReference type="Proteomes" id="UP000281553">
    <property type="component" value="Unassembled WGS sequence"/>
</dbReference>
<gene>
    <name evidence="2" type="ORF">DILT_LOCUS10302</name>
</gene>
<dbReference type="OrthoDB" id="6252016at2759"/>
<dbReference type="PANTHER" id="PTHR21301:SF10">
    <property type="entry name" value="REVERSE TRANSCRIPTASE DOMAIN-CONTAINING PROTEIN"/>
    <property type="match status" value="1"/>
</dbReference>
<proteinExistence type="predicted"/>
<accession>A0A3P7M920</accession>
<dbReference type="PROSITE" id="PS50878">
    <property type="entry name" value="RT_POL"/>
    <property type="match status" value="1"/>
</dbReference>
<dbReference type="PANTHER" id="PTHR21301">
    <property type="entry name" value="REVERSE TRANSCRIPTASE"/>
    <property type="match status" value="1"/>
</dbReference>
<sequence>MNGVAMGLPLGPLLADIFMGEIKNFQLSDRIHKLKHYGRYVDAIFVIATTETDRDALLNAVSQAHPFIMFTLEMKPAVSLLFLDVLLSRRPDGSIQMSVFRKKTWSGQYTNFKSFVPLQQKRNPVRCLTQRPRKFFSTDSIEEELKKIQNLLRENGYAEGLIATNMSANQIKPTIYYCGKENYSSKSLFEGTRQVNRYKDALTKPLQELSQQREFGYCQNKRTCVSQEANEKKEKKTRSLGQY</sequence>
<dbReference type="Pfam" id="PF26215">
    <property type="entry name" value="HTH_animal"/>
    <property type="match status" value="1"/>
</dbReference>
<organism evidence="2 3">
    <name type="scientific">Dibothriocephalus latus</name>
    <name type="common">Fish tapeworm</name>
    <name type="synonym">Diphyllobothrium latum</name>
    <dbReference type="NCBI Taxonomy" id="60516"/>
    <lineage>
        <taxon>Eukaryota</taxon>
        <taxon>Metazoa</taxon>
        <taxon>Spiralia</taxon>
        <taxon>Lophotrochozoa</taxon>
        <taxon>Platyhelminthes</taxon>
        <taxon>Cestoda</taxon>
        <taxon>Eucestoda</taxon>
        <taxon>Diphyllobothriidea</taxon>
        <taxon>Diphyllobothriidae</taxon>
        <taxon>Dibothriocephalus</taxon>
    </lineage>
</organism>
<evidence type="ECO:0000313" key="2">
    <source>
        <dbReference type="EMBL" id="VDN14471.1"/>
    </source>
</evidence>
<dbReference type="EMBL" id="UYRU01059373">
    <property type="protein sequence ID" value="VDN14471.1"/>
    <property type="molecule type" value="Genomic_DNA"/>
</dbReference>
<evidence type="ECO:0000259" key="1">
    <source>
        <dbReference type="PROSITE" id="PS50878"/>
    </source>
</evidence>
<evidence type="ECO:0000313" key="3">
    <source>
        <dbReference type="Proteomes" id="UP000281553"/>
    </source>
</evidence>
<protein>
    <recommendedName>
        <fullName evidence="1">Reverse transcriptase domain-containing protein</fullName>
    </recommendedName>
</protein>
<dbReference type="InterPro" id="IPR058912">
    <property type="entry name" value="HTH_animal"/>
</dbReference>
<name>A0A3P7M920_DIBLA</name>
<reference evidence="2 3" key="1">
    <citation type="submission" date="2018-11" db="EMBL/GenBank/DDBJ databases">
        <authorList>
            <consortium name="Pathogen Informatics"/>
        </authorList>
    </citation>
    <scope>NUCLEOTIDE SEQUENCE [LARGE SCALE GENOMIC DNA]</scope>
</reference>
<dbReference type="AlphaFoldDB" id="A0A3P7M920"/>
<dbReference type="InterPro" id="IPR000477">
    <property type="entry name" value="RT_dom"/>
</dbReference>